<gene>
    <name evidence="2" type="ORF">L5515_012499</name>
</gene>
<dbReference type="InterPro" id="IPR017850">
    <property type="entry name" value="Alkaline_phosphatase_core_sf"/>
</dbReference>
<protein>
    <submittedName>
        <fullName evidence="2">Uncharacterized protein</fullName>
    </submittedName>
</protein>
<reference evidence="2 3" key="1">
    <citation type="submission" date="2022-04" db="EMBL/GenBank/DDBJ databases">
        <title>Chromosome-level reference genomes for two strains of Caenorhabditis briggsae: an improved platform for comparative genomics.</title>
        <authorList>
            <person name="Stevens L."/>
            <person name="Andersen E."/>
        </authorList>
    </citation>
    <scope>NUCLEOTIDE SEQUENCE [LARGE SCALE GENOMIC DNA]</scope>
    <source>
        <strain evidence="2">VX34</strain>
        <tissue evidence="2">Whole-organism</tissue>
    </source>
</reference>
<evidence type="ECO:0000256" key="1">
    <source>
        <dbReference type="SAM" id="Phobius"/>
    </source>
</evidence>
<proteinExistence type="predicted"/>
<name>A0AAE9EZL5_CAEBR</name>
<dbReference type="AlphaFoldDB" id="A0AAE9EZL5"/>
<dbReference type="Proteomes" id="UP000829354">
    <property type="component" value="Chromosome IV"/>
</dbReference>
<evidence type="ECO:0000313" key="2">
    <source>
        <dbReference type="EMBL" id="UMM30746.1"/>
    </source>
</evidence>
<sequence>MPKILQYQNLNIQISRQYFYSRKFFQISFLLIFVLFFIFYSSFWEQQEVHGHYQTDILSNFMDYCALSTYDPWDPKIEPFLIEAKNPTENCDRNWAPYTELLKNGTWRILKEPEPGLECLGRCYYIDEFNGPLNQTAWFPPGPVDCEFLETVCWKNNETEVFGYIHTQIIPKKIPKIDEKEEKPNVFVYLVDSMSVGMAKRSLPKTLEFLKSRFESVEFPFLSQVGLNSKPNGLALWFGKQIELGKLKSGESIKVDWNETEFCEKYLDDKQHLFKDYKDGGYMTLHSEDWSYQTVTSYPDCKGFKNQYTDHTFWPFTKIYEYNGTTLTQEHLNGKLCREIHHAAMEQMEQFMDVYKDHPKFAWLWNVHIAHNFITGADRLDDKLLDFFERKEKELDHYFIILTSDHGFRMSDYHLYESENGAIEKHNPYLSISVPKKYRNPEILQIMRENSQRLQTQYDTRATLLDILKYQPSSHFTNRSLLEIPGEKGHSLLRHQPETPRTCGRLPIPQQYCICRTETKDMKHDKALSQRFATELIKHVHEILDSFNLTSLCHKYEIDNVSHLDLYPATNLETSTYRIAVKTKTPSFAHFETLVTENKETQKLEFEEVERLDTYGKTADCTNRIHSMRLCYCKQQNE</sequence>
<dbReference type="Pfam" id="PF02995">
    <property type="entry name" value="DUF229"/>
    <property type="match status" value="1"/>
</dbReference>
<keyword evidence="1" id="KW-1133">Transmembrane helix</keyword>
<dbReference type="Gene3D" id="3.40.720.10">
    <property type="entry name" value="Alkaline Phosphatase, subunit A"/>
    <property type="match status" value="1"/>
</dbReference>
<dbReference type="CDD" id="cd16021">
    <property type="entry name" value="ALP_like"/>
    <property type="match status" value="1"/>
</dbReference>
<feature type="transmembrane region" description="Helical" evidence="1">
    <location>
        <begin position="24"/>
        <end position="44"/>
    </location>
</feature>
<dbReference type="EMBL" id="CP092623">
    <property type="protein sequence ID" value="UMM30746.1"/>
    <property type="molecule type" value="Genomic_DNA"/>
</dbReference>
<dbReference type="FunFam" id="3.40.720.10:FF:000191">
    <property type="entry name" value="Protein CBG24051"/>
    <property type="match status" value="1"/>
</dbReference>
<keyword evidence="1" id="KW-0812">Transmembrane</keyword>
<organism evidence="2 3">
    <name type="scientific">Caenorhabditis briggsae</name>
    <dbReference type="NCBI Taxonomy" id="6238"/>
    <lineage>
        <taxon>Eukaryota</taxon>
        <taxon>Metazoa</taxon>
        <taxon>Ecdysozoa</taxon>
        <taxon>Nematoda</taxon>
        <taxon>Chromadorea</taxon>
        <taxon>Rhabditida</taxon>
        <taxon>Rhabditina</taxon>
        <taxon>Rhabditomorpha</taxon>
        <taxon>Rhabditoidea</taxon>
        <taxon>Rhabditidae</taxon>
        <taxon>Peloderinae</taxon>
        <taxon>Caenorhabditis</taxon>
    </lineage>
</organism>
<dbReference type="SUPFAM" id="SSF53649">
    <property type="entry name" value="Alkaline phosphatase-like"/>
    <property type="match status" value="1"/>
</dbReference>
<dbReference type="PANTHER" id="PTHR10974:SF5">
    <property type="entry name" value="SULFATASE DOMAIN-CONTAINING PROTEIN"/>
    <property type="match status" value="1"/>
</dbReference>
<accession>A0AAE9EZL5</accession>
<dbReference type="InterPro" id="IPR004245">
    <property type="entry name" value="DUF229"/>
</dbReference>
<keyword evidence="1" id="KW-0472">Membrane</keyword>
<dbReference type="PANTHER" id="PTHR10974">
    <property type="entry name" value="FI08016P-RELATED"/>
    <property type="match status" value="1"/>
</dbReference>
<evidence type="ECO:0000313" key="3">
    <source>
        <dbReference type="Proteomes" id="UP000829354"/>
    </source>
</evidence>
<keyword evidence="3" id="KW-1185">Reference proteome</keyword>